<dbReference type="InterPro" id="IPR017853">
    <property type="entry name" value="GH"/>
</dbReference>
<name>A0ABU7Z3W9_9MICO</name>
<evidence type="ECO:0000259" key="1">
    <source>
        <dbReference type="SMART" id="SM00642"/>
    </source>
</evidence>
<keyword evidence="3" id="KW-1185">Reference proteome</keyword>
<dbReference type="RefSeq" id="WP_332900946.1">
    <property type="nucleotide sequence ID" value="NZ_JBAGLP010000105.1"/>
</dbReference>
<comment type="caution">
    <text evidence="2">The sequence shown here is derived from an EMBL/GenBank/DDBJ whole genome shotgun (WGS) entry which is preliminary data.</text>
</comment>
<evidence type="ECO:0000313" key="3">
    <source>
        <dbReference type="Proteomes" id="UP001310387"/>
    </source>
</evidence>
<dbReference type="EMBL" id="JBAGLP010000105">
    <property type="protein sequence ID" value="MEG3614107.1"/>
    <property type="molecule type" value="Genomic_DNA"/>
</dbReference>
<protein>
    <submittedName>
        <fullName evidence="2">Alpha-amylase family glycosyl hydrolase</fullName>
    </submittedName>
</protein>
<dbReference type="InterPro" id="IPR045857">
    <property type="entry name" value="O16G_dom_2"/>
</dbReference>
<dbReference type="GO" id="GO:0016787">
    <property type="term" value="F:hydrolase activity"/>
    <property type="evidence" value="ECO:0007669"/>
    <property type="project" value="UniProtKB-KW"/>
</dbReference>
<sequence length="550" mass="60306">MTTRRSGDTSDDTTGAPPGWLADAVVYEIYPQSFADSDGDGIGDLRGVIDHLDHLEWLGVDVIWFNPCFASPFRDAGYDVVDYLQIAPRYGTNEDMVELVEEARRRGIRVLLDLVAGHTSIDHPWFVRALADPGDDRYIWADRDGPALVPSPGPRPGWYLKNFFDSQPALNFGYARPHPDEPWRQATDAPDPTRNREALQEIIGFWLDRGVAGFRVDLAFSLVKDDPGLEATTALWREIAGWMHARYPDAVLLPEADDDNTADAGLRGGFDADFALVIQREHSALFNNGATGYLTWQDPAVAEPCYVDPDVDEADGTRALETFLTEWDAREREAGADRLVVLPTADHDFSRLAAGPRTGDQLRPAFTFLLTWGSLPSIYYGDEIGMRNLPEAPETEGSRWNPGYDRAGCRTPMQWDDALANSGFSTAPAERLYLPQDPDPSRPTVAAQRDDPGSLLHHVRDLVHLRRRTPALRTGGPRTVLHVGYPFVYQRGEGHLVVVNPRREAARATIPALAGATATTLLGDGVEVADGVVQVAGGGHAVLALTGPGS</sequence>
<dbReference type="PANTHER" id="PTHR10357">
    <property type="entry name" value="ALPHA-AMYLASE FAMILY MEMBER"/>
    <property type="match status" value="1"/>
</dbReference>
<reference evidence="2" key="1">
    <citation type="journal article" date="2024" name="Antonie Van Leeuwenhoek">
        <title>Isoptericola haloaureus sp. nov., a dimorphic actinobacterium isolated from mangrove sediments of southeast India, implicating biosaline agricultural significance through nitrogen fixation and salt tolerance genes.</title>
        <authorList>
            <person name="Prathaban M."/>
            <person name="Prathiviraj R."/>
            <person name="Ravichandran M."/>
            <person name="Natarajan S.D."/>
            <person name="Sobanaa M."/>
            <person name="Hari Krishna Kumar S."/>
            <person name="Chandrasekar V."/>
            <person name="Selvin J."/>
        </authorList>
    </citation>
    <scope>NUCLEOTIDE SEQUENCE</scope>
    <source>
        <strain evidence="2">MP1014</strain>
    </source>
</reference>
<proteinExistence type="predicted"/>
<dbReference type="Pfam" id="PF00128">
    <property type="entry name" value="Alpha-amylase"/>
    <property type="match status" value="2"/>
</dbReference>
<dbReference type="InterPro" id="IPR006047">
    <property type="entry name" value="GH13_cat_dom"/>
</dbReference>
<accession>A0ABU7Z3W9</accession>
<dbReference type="Gene3D" id="3.90.400.10">
    <property type="entry name" value="Oligo-1,6-glucosidase, Domain 2"/>
    <property type="match status" value="1"/>
</dbReference>
<organism evidence="2 3">
    <name type="scientific">Isoptericola haloaureus</name>
    <dbReference type="NCBI Taxonomy" id="1542902"/>
    <lineage>
        <taxon>Bacteria</taxon>
        <taxon>Bacillati</taxon>
        <taxon>Actinomycetota</taxon>
        <taxon>Actinomycetes</taxon>
        <taxon>Micrococcales</taxon>
        <taxon>Promicromonosporaceae</taxon>
        <taxon>Isoptericola</taxon>
    </lineage>
</organism>
<dbReference type="Gene3D" id="3.20.20.80">
    <property type="entry name" value="Glycosidases"/>
    <property type="match status" value="1"/>
</dbReference>
<dbReference type="Proteomes" id="UP001310387">
    <property type="component" value="Unassembled WGS sequence"/>
</dbReference>
<gene>
    <name evidence="2" type="ORF">V5O49_03115</name>
</gene>
<reference evidence="2" key="2">
    <citation type="submission" date="2024-02" db="EMBL/GenBank/DDBJ databases">
        <authorList>
            <person name="Prathaban M."/>
            <person name="Mythili R."/>
            <person name="Sharmila Devi N."/>
            <person name="Sobanaa M."/>
            <person name="Prathiviraj R."/>
            <person name="Selvin J."/>
        </authorList>
    </citation>
    <scope>NUCLEOTIDE SEQUENCE</scope>
    <source>
        <strain evidence="2">MP1014</strain>
    </source>
</reference>
<feature type="domain" description="Glycosyl hydrolase family 13 catalytic" evidence="1">
    <location>
        <begin position="28"/>
        <end position="431"/>
    </location>
</feature>
<dbReference type="SMART" id="SM00642">
    <property type="entry name" value="Aamy"/>
    <property type="match status" value="1"/>
</dbReference>
<evidence type="ECO:0000313" key="2">
    <source>
        <dbReference type="EMBL" id="MEG3614107.1"/>
    </source>
</evidence>
<dbReference type="SUPFAM" id="SSF51445">
    <property type="entry name" value="(Trans)glycosidases"/>
    <property type="match status" value="1"/>
</dbReference>
<keyword evidence="2" id="KW-0378">Hydrolase</keyword>